<dbReference type="EMBL" id="AVFL01000028">
    <property type="protein sequence ID" value="EWY37280.1"/>
    <property type="molecule type" value="Genomic_DNA"/>
</dbReference>
<protein>
    <submittedName>
        <fullName evidence="2">Twitching motility protein PilT</fullName>
    </submittedName>
</protein>
<gene>
    <name evidence="2" type="ORF">N825_20810</name>
</gene>
<keyword evidence="3" id="KW-1185">Reference proteome</keyword>
<dbReference type="STRING" id="1385369.N825_20810"/>
<dbReference type="InterPro" id="IPR052919">
    <property type="entry name" value="TA_system_RNase"/>
</dbReference>
<dbReference type="InterPro" id="IPR029060">
    <property type="entry name" value="PIN-like_dom_sf"/>
</dbReference>
<dbReference type="Gene3D" id="3.40.50.1010">
    <property type="entry name" value="5'-nuclease"/>
    <property type="match status" value="1"/>
</dbReference>
<dbReference type="AlphaFoldDB" id="W9GTR2"/>
<dbReference type="Pfam" id="PF01850">
    <property type="entry name" value="PIN"/>
    <property type="match status" value="1"/>
</dbReference>
<evidence type="ECO:0000313" key="2">
    <source>
        <dbReference type="EMBL" id="EWY37280.1"/>
    </source>
</evidence>
<dbReference type="PANTHER" id="PTHR36173">
    <property type="entry name" value="RIBONUCLEASE VAPC16-RELATED"/>
    <property type="match status" value="1"/>
</dbReference>
<name>W9GTR2_9PROT</name>
<organism evidence="2 3">
    <name type="scientific">Skermanella stibiiresistens SB22</name>
    <dbReference type="NCBI Taxonomy" id="1385369"/>
    <lineage>
        <taxon>Bacteria</taxon>
        <taxon>Pseudomonadati</taxon>
        <taxon>Pseudomonadota</taxon>
        <taxon>Alphaproteobacteria</taxon>
        <taxon>Rhodospirillales</taxon>
        <taxon>Azospirillaceae</taxon>
        <taxon>Skermanella</taxon>
    </lineage>
</organism>
<dbReference type="PANTHER" id="PTHR36173:SF1">
    <property type="entry name" value="RIBONUCLEASE VAPC22"/>
    <property type="match status" value="1"/>
</dbReference>
<comment type="caution">
    <text evidence="2">The sequence shown here is derived from an EMBL/GenBank/DDBJ whole genome shotgun (WGS) entry which is preliminary data.</text>
</comment>
<dbReference type="Proteomes" id="UP000019486">
    <property type="component" value="Unassembled WGS sequence"/>
</dbReference>
<accession>W9GTR2</accession>
<dbReference type="CDD" id="cd09872">
    <property type="entry name" value="PIN_Sll0205-like"/>
    <property type="match status" value="1"/>
</dbReference>
<dbReference type="InterPro" id="IPR041705">
    <property type="entry name" value="PIN_Sll0205"/>
</dbReference>
<feature type="domain" description="PIN" evidence="1">
    <location>
        <begin position="1"/>
        <end position="118"/>
    </location>
</feature>
<reference evidence="2 3" key="1">
    <citation type="submission" date="2013-08" db="EMBL/GenBank/DDBJ databases">
        <title>The genome sequence of Skermanella stibiiresistens.</title>
        <authorList>
            <person name="Zhu W."/>
            <person name="Wang G."/>
        </authorList>
    </citation>
    <scope>NUCLEOTIDE SEQUENCE [LARGE SCALE GENOMIC DNA]</scope>
    <source>
        <strain evidence="2 3">SB22</strain>
    </source>
</reference>
<evidence type="ECO:0000313" key="3">
    <source>
        <dbReference type="Proteomes" id="UP000019486"/>
    </source>
</evidence>
<proteinExistence type="predicted"/>
<dbReference type="InterPro" id="IPR002716">
    <property type="entry name" value="PIN_dom"/>
</dbReference>
<sequence>MLLDTHVLVWLFEGLSRLGDQARQMTANHFSANRVMVSAISFWEIAMLAQRGKILDRVDTAAWRETVLSIGLVEIPMTGRIGVAAAHLFDFHPDPADRIIVATALSENAPLLTADRKILAWSGHLATFDATT</sequence>
<dbReference type="SUPFAM" id="SSF88723">
    <property type="entry name" value="PIN domain-like"/>
    <property type="match status" value="1"/>
</dbReference>
<evidence type="ECO:0000259" key="1">
    <source>
        <dbReference type="Pfam" id="PF01850"/>
    </source>
</evidence>